<evidence type="ECO:0000313" key="1">
    <source>
        <dbReference type="EMBL" id="KKN27145.1"/>
    </source>
</evidence>
<gene>
    <name evidence="1" type="ORF">LCGC14_0867630</name>
</gene>
<accession>A0A0F9P5J9</accession>
<dbReference type="AlphaFoldDB" id="A0A0F9P5J9"/>
<protein>
    <submittedName>
        <fullName evidence="1">Uncharacterized protein</fullName>
    </submittedName>
</protein>
<sequence length="60" mass="7009">MEGIIRVVDKETGDDVLNLNVWVIFMMLSFRGHIDLDIKKFKLFIDLEEIPCPEILDDES</sequence>
<name>A0A0F9P5J9_9ZZZZ</name>
<dbReference type="EMBL" id="LAZR01002664">
    <property type="protein sequence ID" value="KKN27145.1"/>
    <property type="molecule type" value="Genomic_DNA"/>
</dbReference>
<reference evidence="1" key="1">
    <citation type="journal article" date="2015" name="Nature">
        <title>Complex archaea that bridge the gap between prokaryotes and eukaryotes.</title>
        <authorList>
            <person name="Spang A."/>
            <person name="Saw J.H."/>
            <person name="Jorgensen S.L."/>
            <person name="Zaremba-Niedzwiedzka K."/>
            <person name="Martijn J."/>
            <person name="Lind A.E."/>
            <person name="van Eijk R."/>
            <person name="Schleper C."/>
            <person name="Guy L."/>
            <person name="Ettema T.J."/>
        </authorList>
    </citation>
    <scope>NUCLEOTIDE SEQUENCE</scope>
</reference>
<proteinExistence type="predicted"/>
<organism evidence="1">
    <name type="scientific">marine sediment metagenome</name>
    <dbReference type="NCBI Taxonomy" id="412755"/>
    <lineage>
        <taxon>unclassified sequences</taxon>
        <taxon>metagenomes</taxon>
        <taxon>ecological metagenomes</taxon>
    </lineage>
</organism>
<comment type="caution">
    <text evidence="1">The sequence shown here is derived from an EMBL/GenBank/DDBJ whole genome shotgun (WGS) entry which is preliminary data.</text>
</comment>